<protein>
    <recommendedName>
        <fullName evidence="3">DUF3783 domain-containing protein</fullName>
    </recommendedName>
</protein>
<organism evidence="1 2">
    <name type="scientific">Succiniclasticum ruminis</name>
    <dbReference type="NCBI Taxonomy" id="40841"/>
    <lineage>
        <taxon>Bacteria</taxon>
        <taxon>Bacillati</taxon>
        <taxon>Bacillota</taxon>
        <taxon>Negativicutes</taxon>
        <taxon>Acidaminococcales</taxon>
        <taxon>Acidaminococcaceae</taxon>
        <taxon>Succiniclasticum</taxon>
    </lineage>
</organism>
<proteinExistence type="predicted"/>
<evidence type="ECO:0000313" key="1">
    <source>
        <dbReference type="EMBL" id="SDB94784.1"/>
    </source>
</evidence>
<accession>A0A1G6HKS8</accession>
<dbReference type="RefSeq" id="WP_093728839.1">
    <property type="nucleotide sequence ID" value="NZ_FMYW01000001.1"/>
</dbReference>
<dbReference type="EMBL" id="FMYW01000001">
    <property type="protein sequence ID" value="SDB94784.1"/>
    <property type="molecule type" value="Genomic_DNA"/>
</dbReference>
<reference evidence="2" key="1">
    <citation type="submission" date="2016-10" db="EMBL/GenBank/DDBJ databases">
        <authorList>
            <person name="Varghese N."/>
            <person name="Submissions S."/>
        </authorList>
    </citation>
    <scope>NUCLEOTIDE SEQUENCE [LARGE SCALE GENOMIC DNA]</scope>
    <source>
        <strain evidence="2">DSM 11005</strain>
    </source>
</reference>
<dbReference type="AlphaFoldDB" id="A0A1G6HKS8"/>
<dbReference type="OrthoDB" id="1049518at2"/>
<name>A0A1G6HKS8_9FIRM</name>
<evidence type="ECO:0000313" key="2">
    <source>
        <dbReference type="Proteomes" id="UP000198943"/>
    </source>
</evidence>
<evidence type="ECO:0008006" key="3">
    <source>
        <dbReference type="Google" id="ProtNLM"/>
    </source>
</evidence>
<gene>
    <name evidence="1" type="ORF">SAMN04487864_10142</name>
</gene>
<keyword evidence="2" id="KW-1185">Reference proteome</keyword>
<dbReference type="InterPro" id="IPR016621">
    <property type="entry name" value="UCP014543"/>
</dbReference>
<dbReference type="Pfam" id="PF12646">
    <property type="entry name" value="DUF3783"/>
    <property type="match status" value="1"/>
</dbReference>
<dbReference type="Proteomes" id="UP000198943">
    <property type="component" value="Unassembled WGS sequence"/>
</dbReference>
<sequence>MNKIVLAYNFKPERLQQLRQVCMILKVNCKAVPLEQFDDAVGFVAGVKDCPQKAVNPPENQEDKLAETLEEAAKKAGADPDVVKKAAIQLMMEASQKEMVFLCGFDINMLNKFLAAVKRGKLKEIELKAALTKFNQHWSGRHLLQEIAAEHVYMKQQGKSMHK</sequence>